<dbReference type="NCBIfam" id="TIGR04511">
    <property type="entry name" value="SagB_rel_DH_2"/>
    <property type="match status" value="1"/>
</dbReference>
<dbReference type="PANTHER" id="PTHR43745:SF2">
    <property type="entry name" value="NITROREDUCTASE MJ1384-RELATED"/>
    <property type="match status" value="1"/>
</dbReference>
<dbReference type="GO" id="GO:0016491">
    <property type="term" value="F:oxidoreductase activity"/>
    <property type="evidence" value="ECO:0007669"/>
    <property type="project" value="InterPro"/>
</dbReference>
<feature type="domain" description="Nitroreductase" evidence="1">
    <location>
        <begin position="180"/>
        <end position="370"/>
    </location>
</feature>
<protein>
    <submittedName>
        <fullName evidence="2">Putative peptide maturation dehydrogenase</fullName>
    </submittedName>
</protein>
<proteinExistence type="predicted"/>
<evidence type="ECO:0000313" key="3">
    <source>
        <dbReference type="Proteomes" id="UP000198575"/>
    </source>
</evidence>
<dbReference type="InterPro" id="IPR020051">
    <property type="entry name" value="SagB-type_dehydrogenase"/>
</dbReference>
<sequence>MQVRRCAVVFVEPRERLDFDLARLVSGGTGVETVLEWIALAAHLDDELLLCADEMQALGTMSPEKWVDLDSIADPAHLRVLQGLLGKGLLISDAGAQGDVRRRDEDVRASHWRGISAALHRHTRWRGIDTLEAEQRFGRESDRPFLDRLGAPEAPVRERVEPGRRIALGKAADSGLEALIRQRVTCRNWDTTRPLSTEDFATTLYRTFGARATSDEPGITVMKRAVPSAGGLHPTEAYLLVQNVEGVRPGLYHYHPIDHALEPLAEVAPEDSEALALRLVAGQRHFMKAHVVIVLASRFRRTFWKYRNHAKAYRAVILDAGHLSQTLYLAAAERGLAAFITAAVNERDIEEIFGLDPMLEGVLAVSGFGWRGEFVDEVEFDPLGSVWPNGGGMKKVE</sequence>
<evidence type="ECO:0000313" key="2">
    <source>
        <dbReference type="EMBL" id="SFN29014.1"/>
    </source>
</evidence>
<dbReference type="CDD" id="cd02142">
    <property type="entry name" value="McbC_SagB-like_oxidoreductase"/>
    <property type="match status" value="1"/>
</dbReference>
<gene>
    <name evidence="2" type="ORF">SAMN05216289_1123</name>
</gene>
<dbReference type="InterPro" id="IPR029479">
    <property type="entry name" value="Nitroreductase"/>
</dbReference>
<dbReference type="PANTHER" id="PTHR43745">
    <property type="entry name" value="NITROREDUCTASE MJ1384-RELATED"/>
    <property type="match status" value="1"/>
</dbReference>
<dbReference type="InterPro" id="IPR000415">
    <property type="entry name" value="Nitroreductase-like"/>
</dbReference>
<dbReference type="NCBIfam" id="TIGR03605">
    <property type="entry name" value="antibiot_sagB"/>
    <property type="match status" value="1"/>
</dbReference>
<dbReference type="RefSeq" id="WP_092407489.1">
    <property type="nucleotide sequence ID" value="NZ_FOVF01000012.1"/>
</dbReference>
<name>A0A1I4XT51_9GAMM</name>
<dbReference type="OrthoDB" id="3723182at2"/>
<dbReference type="SUPFAM" id="SSF55469">
    <property type="entry name" value="FMN-dependent nitroreductase-like"/>
    <property type="match status" value="1"/>
</dbReference>
<dbReference type="InterPro" id="IPR030965">
    <property type="entry name" value="SagB-rel_DH_2"/>
</dbReference>
<reference evidence="2 3" key="1">
    <citation type="submission" date="2016-10" db="EMBL/GenBank/DDBJ databases">
        <authorList>
            <person name="de Groot N.N."/>
        </authorList>
    </citation>
    <scope>NUCLEOTIDE SEQUENCE [LARGE SCALE GENOMIC DNA]</scope>
    <source>
        <strain evidence="2 3">CGMCC 1.7659</strain>
    </source>
</reference>
<dbReference type="InterPro" id="IPR052544">
    <property type="entry name" value="Bacteriocin_Proc_Enz"/>
</dbReference>
<keyword evidence="3" id="KW-1185">Reference proteome</keyword>
<dbReference type="AlphaFoldDB" id="A0A1I4XT51"/>
<dbReference type="STRING" id="578942.SAMN05216289_1123"/>
<evidence type="ECO:0000259" key="1">
    <source>
        <dbReference type="Pfam" id="PF00881"/>
    </source>
</evidence>
<dbReference type="Proteomes" id="UP000198575">
    <property type="component" value="Unassembled WGS sequence"/>
</dbReference>
<dbReference type="Pfam" id="PF00881">
    <property type="entry name" value="Nitroreductase"/>
    <property type="match status" value="1"/>
</dbReference>
<organism evidence="2 3">
    <name type="scientific">Dokdonella immobilis</name>
    <dbReference type="NCBI Taxonomy" id="578942"/>
    <lineage>
        <taxon>Bacteria</taxon>
        <taxon>Pseudomonadati</taxon>
        <taxon>Pseudomonadota</taxon>
        <taxon>Gammaproteobacteria</taxon>
        <taxon>Lysobacterales</taxon>
        <taxon>Rhodanobacteraceae</taxon>
        <taxon>Dokdonella</taxon>
    </lineage>
</organism>
<accession>A0A1I4XT51</accession>
<dbReference type="EMBL" id="FOVF01000012">
    <property type="protein sequence ID" value="SFN29014.1"/>
    <property type="molecule type" value="Genomic_DNA"/>
</dbReference>
<dbReference type="Gene3D" id="3.40.109.10">
    <property type="entry name" value="NADH Oxidase"/>
    <property type="match status" value="1"/>
</dbReference>